<dbReference type="InterPro" id="IPR003399">
    <property type="entry name" value="Mce/MlaD"/>
</dbReference>
<sequence length="305" mass="33042">METRAHHILIGLFTLIAGAAILLFVLWMTRFGDERNYQTYDIVFREAVSGLSVGNAVQYNGIGVGEVESLTLDPDDPRQVWARVRVAGSTPIKTDTQARLTLLNITGASGIELSEGTPESPLLTAVSGGVPVITAEPSSFARLRGDSEELLVSVTTLLDSANRLLSEENAAYITRVLDNLDTVTTALAQEQDTLREGLQSMITAGQDVSQLIARFDQHTSDYAEPLLASAAQTMNNIEQLTLRLDALVNDNSQALTTGMQSLTELDPAMRELRDTMNSFSNIVSRLEADPAGFVLGGDNIREFTP</sequence>
<keyword evidence="5" id="KW-1185">Reference proteome</keyword>
<dbReference type="PANTHER" id="PTHR36698">
    <property type="entry name" value="BLL5892 PROTEIN"/>
    <property type="match status" value="1"/>
</dbReference>
<keyword evidence="2" id="KW-0812">Transmembrane</keyword>
<keyword evidence="1" id="KW-0175">Coiled coil</keyword>
<dbReference type="RefSeq" id="WP_070117024.1">
    <property type="nucleotide sequence ID" value="NZ_CAXATG010000004.1"/>
</dbReference>
<evidence type="ECO:0000256" key="2">
    <source>
        <dbReference type="SAM" id="Phobius"/>
    </source>
</evidence>
<comment type="caution">
    <text evidence="4">The sequence shown here is derived from an EMBL/GenBank/DDBJ whole genome shotgun (WGS) entry which is preliminary data.</text>
</comment>
<evidence type="ECO:0000313" key="4">
    <source>
        <dbReference type="EMBL" id="OFE13220.1"/>
    </source>
</evidence>
<feature type="coiled-coil region" evidence="1">
    <location>
        <begin position="230"/>
        <end position="289"/>
    </location>
</feature>
<feature type="domain" description="Mce/MlaD" evidence="3">
    <location>
        <begin position="38"/>
        <end position="116"/>
    </location>
</feature>
<proteinExistence type="predicted"/>
<dbReference type="STRING" id="1524254.PHACT_08780"/>
<feature type="transmembrane region" description="Helical" evidence="2">
    <location>
        <begin position="6"/>
        <end position="27"/>
    </location>
</feature>
<reference evidence="5" key="1">
    <citation type="submission" date="2016-07" db="EMBL/GenBank/DDBJ databases">
        <authorList>
            <person name="Florea S."/>
            <person name="Webb J.S."/>
            <person name="Jaromczyk J."/>
            <person name="Schardl C.L."/>
        </authorList>
    </citation>
    <scope>NUCLEOTIDE SEQUENCE [LARGE SCALE GENOMIC DNA]</scope>
    <source>
        <strain evidence="5">KCTC 42131</strain>
    </source>
</reference>
<evidence type="ECO:0000256" key="1">
    <source>
        <dbReference type="SAM" id="Coils"/>
    </source>
</evidence>
<keyword evidence="2" id="KW-1133">Transmembrane helix</keyword>
<protein>
    <submittedName>
        <fullName evidence="4">Mammalian cell entry protein</fullName>
    </submittedName>
</protein>
<accession>A0A1E8CL88</accession>
<organism evidence="4 5">
    <name type="scientific">Pseudohongiella acticola</name>
    <dbReference type="NCBI Taxonomy" id="1524254"/>
    <lineage>
        <taxon>Bacteria</taxon>
        <taxon>Pseudomonadati</taxon>
        <taxon>Pseudomonadota</taxon>
        <taxon>Gammaproteobacteria</taxon>
        <taxon>Pseudomonadales</taxon>
        <taxon>Pseudohongiellaceae</taxon>
        <taxon>Pseudohongiella</taxon>
    </lineage>
</organism>
<name>A0A1E8CL88_9GAMM</name>
<keyword evidence="2" id="KW-0472">Membrane</keyword>
<dbReference type="AlphaFoldDB" id="A0A1E8CL88"/>
<dbReference type="PANTHER" id="PTHR36698:SF2">
    <property type="entry name" value="MCE_MLAD DOMAIN-CONTAINING PROTEIN"/>
    <property type="match status" value="1"/>
</dbReference>
<dbReference type="OrthoDB" id="9806984at2"/>
<dbReference type="Proteomes" id="UP000175669">
    <property type="component" value="Unassembled WGS sequence"/>
</dbReference>
<evidence type="ECO:0000313" key="5">
    <source>
        <dbReference type="Proteomes" id="UP000175669"/>
    </source>
</evidence>
<dbReference type="EMBL" id="MASR01000001">
    <property type="protein sequence ID" value="OFE13220.1"/>
    <property type="molecule type" value="Genomic_DNA"/>
</dbReference>
<evidence type="ECO:0000259" key="3">
    <source>
        <dbReference type="Pfam" id="PF02470"/>
    </source>
</evidence>
<gene>
    <name evidence="4" type="ORF">PHACT_08780</name>
</gene>
<dbReference type="Pfam" id="PF02470">
    <property type="entry name" value="MlaD"/>
    <property type="match status" value="1"/>
</dbReference>